<evidence type="ECO:0000313" key="3">
    <source>
        <dbReference type="Proteomes" id="UP000769157"/>
    </source>
</evidence>
<reference evidence="2" key="1">
    <citation type="journal article" date="2021" name="Open Biol.">
        <title>Shared evolutionary footprints suggest mitochondrial oxidative damage underlies multiple complex I losses in fungi.</title>
        <authorList>
            <person name="Schikora-Tamarit M.A."/>
            <person name="Marcet-Houben M."/>
            <person name="Nosek J."/>
            <person name="Gabaldon T."/>
        </authorList>
    </citation>
    <scope>NUCLEOTIDE SEQUENCE</scope>
    <source>
        <strain evidence="2">CBS6075</strain>
    </source>
</reference>
<organism evidence="2 3">
    <name type="scientific">Ogataea philodendri</name>
    <dbReference type="NCBI Taxonomy" id="1378263"/>
    <lineage>
        <taxon>Eukaryota</taxon>
        <taxon>Fungi</taxon>
        <taxon>Dikarya</taxon>
        <taxon>Ascomycota</taxon>
        <taxon>Saccharomycotina</taxon>
        <taxon>Pichiomycetes</taxon>
        <taxon>Pichiales</taxon>
        <taxon>Pichiaceae</taxon>
        <taxon>Ogataea</taxon>
    </lineage>
</organism>
<feature type="compositionally biased region" description="Basic and acidic residues" evidence="1">
    <location>
        <begin position="173"/>
        <end position="184"/>
    </location>
</feature>
<dbReference type="AlphaFoldDB" id="A0A9P8T1L3"/>
<feature type="compositionally biased region" description="Basic and acidic residues" evidence="1">
    <location>
        <begin position="208"/>
        <end position="225"/>
    </location>
</feature>
<dbReference type="GeneID" id="70238205"/>
<name>A0A9P8T1L3_9ASCO</name>
<sequence length="316" mass="34653">MRPKHTPSIPPLPRLRVRTADKKGPGAGKCAVVMSQMLNCWAANGEGAAVCKELENQLRDCMHSKPFGFRNRCVRVCGAGQAIIDSVECAHGSQETENSRCNLTALVLAKCSNGIKQHEEPLAECQNKQRNGTLERCREQEEIKHRPCRQVDSQSIIVIAGVGIIILNTHDVGDNSTERSEESSVAKQQNGSKQVVINDSPDTGDDLDQTRSKEEATRKNSRVGDRIGLTQNQTEGEQCDTGKSQSGGTRCWVRSPLVRLLVVADSQQTSSWRIHHVLGASGNWSNGAGLLVVRLVVNCCFAVGYDFRHWNSLVID</sequence>
<reference evidence="2" key="2">
    <citation type="submission" date="2021-01" db="EMBL/GenBank/DDBJ databases">
        <authorList>
            <person name="Schikora-Tamarit M.A."/>
        </authorList>
    </citation>
    <scope>NUCLEOTIDE SEQUENCE</scope>
    <source>
        <strain evidence="2">CBS6075</strain>
    </source>
</reference>
<proteinExistence type="predicted"/>
<feature type="compositionally biased region" description="Polar residues" evidence="1">
    <location>
        <begin position="185"/>
        <end position="201"/>
    </location>
</feature>
<gene>
    <name evidence="2" type="ORF">OGAPHI_006241</name>
</gene>
<protein>
    <submittedName>
        <fullName evidence="2">Uncharacterized protein</fullName>
    </submittedName>
</protein>
<dbReference type="EMBL" id="JAEUBE010000414">
    <property type="protein sequence ID" value="KAH3662060.1"/>
    <property type="molecule type" value="Genomic_DNA"/>
</dbReference>
<feature type="region of interest" description="Disordered" evidence="1">
    <location>
        <begin position="173"/>
        <end position="245"/>
    </location>
</feature>
<feature type="compositionally biased region" description="Polar residues" evidence="1">
    <location>
        <begin position="229"/>
        <end position="245"/>
    </location>
</feature>
<dbReference type="PROSITE" id="PS51808">
    <property type="entry name" value="CHCH"/>
    <property type="match status" value="1"/>
</dbReference>
<comment type="caution">
    <text evidence="2">The sequence shown here is derived from an EMBL/GenBank/DDBJ whole genome shotgun (WGS) entry which is preliminary data.</text>
</comment>
<dbReference type="RefSeq" id="XP_046059164.1">
    <property type="nucleotide sequence ID" value="XM_046207508.1"/>
</dbReference>
<dbReference type="OrthoDB" id="2210at2759"/>
<evidence type="ECO:0000256" key="1">
    <source>
        <dbReference type="SAM" id="MobiDB-lite"/>
    </source>
</evidence>
<evidence type="ECO:0000313" key="2">
    <source>
        <dbReference type="EMBL" id="KAH3662060.1"/>
    </source>
</evidence>
<dbReference type="Proteomes" id="UP000769157">
    <property type="component" value="Unassembled WGS sequence"/>
</dbReference>
<keyword evidence="3" id="KW-1185">Reference proteome</keyword>
<accession>A0A9P8T1L3</accession>